<dbReference type="STRING" id="114155.A0A4V2K8K0"/>
<dbReference type="AlphaFoldDB" id="A0A4V2K8K0"/>
<dbReference type="PANTHER" id="PTHR35393">
    <property type="entry name" value="CHROMOSOME 1, WHOLE GENOME SHOTGUN SEQUENCE"/>
    <property type="match status" value="1"/>
</dbReference>
<evidence type="ECO:0000313" key="5">
    <source>
        <dbReference type="Proteomes" id="UP000292082"/>
    </source>
</evidence>
<proteinExistence type="predicted"/>
<evidence type="ECO:0000259" key="3">
    <source>
        <dbReference type="Pfam" id="PF24840"/>
    </source>
</evidence>
<dbReference type="EMBL" id="ML145106">
    <property type="protein sequence ID" value="TBU60288.1"/>
    <property type="molecule type" value="Genomic_DNA"/>
</dbReference>
<evidence type="ECO:0000313" key="4">
    <source>
        <dbReference type="EMBL" id="TBU60288.1"/>
    </source>
</evidence>
<keyword evidence="2" id="KW-0812">Transmembrane</keyword>
<feature type="domain" description="SigF-like NTF2-like" evidence="3">
    <location>
        <begin position="1"/>
        <end position="169"/>
    </location>
</feature>
<name>A0A4V2K8K0_9APHY</name>
<evidence type="ECO:0000256" key="2">
    <source>
        <dbReference type="SAM" id="Phobius"/>
    </source>
</evidence>
<dbReference type="InterPro" id="IPR057514">
    <property type="entry name" value="NTF2_SigF"/>
</dbReference>
<evidence type="ECO:0000256" key="1">
    <source>
        <dbReference type="SAM" id="MobiDB-lite"/>
    </source>
</evidence>
<feature type="region of interest" description="Disordered" evidence="1">
    <location>
        <begin position="231"/>
        <end position="260"/>
    </location>
</feature>
<organism evidence="4 5">
    <name type="scientific">Dichomitus squalens</name>
    <dbReference type="NCBI Taxonomy" id="114155"/>
    <lineage>
        <taxon>Eukaryota</taxon>
        <taxon>Fungi</taxon>
        <taxon>Dikarya</taxon>
        <taxon>Basidiomycota</taxon>
        <taxon>Agaricomycotina</taxon>
        <taxon>Agaricomycetes</taxon>
        <taxon>Polyporales</taxon>
        <taxon>Polyporaceae</taxon>
        <taxon>Dichomitus</taxon>
    </lineage>
</organism>
<protein>
    <recommendedName>
        <fullName evidence="3">SigF-like NTF2-like domain-containing protein</fullName>
    </recommendedName>
</protein>
<accession>A0A4V2K8K0</accession>
<dbReference type="Pfam" id="PF24840">
    <property type="entry name" value="NTF2_SigF"/>
    <property type="match status" value="1"/>
</dbReference>
<keyword evidence="2" id="KW-0472">Membrane</keyword>
<sequence length="281" mass="31603">MDNPEKEIAGVLSLVTSGIKPEMQKESIQRYYTKDVPYRHPFFAVLRSANSRPTLVGLFQWFRIVLPKYRVDVERVTYDEDKNELFLDSRCVALLPWSSLSLERTVLVHMKLRAETSPDGDPDKVLHYIAEQEDFLRPDDVIALFAPPLVPLALLVLHFATFMCVLGTFFVNLAQPWVVRASDGLEDTSRHIAEEGRRVIEEGRHPVHNSRRLLNGLAQQVERTWDQAAEKEKNVHVDGSGGRRSENKPPSGVAGDPGGTAYAEAAREAMGEMQEKGVNAI</sequence>
<dbReference type="PANTHER" id="PTHR35393:SF1">
    <property type="entry name" value="SNOAL-LIKE DOMAIN-CONTAINING PROTEIN"/>
    <property type="match status" value="1"/>
</dbReference>
<keyword evidence="5" id="KW-1185">Reference proteome</keyword>
<reference evidence="4 5" key="1">
    <citation type="submission" date="2019-01" db="EMBL/GenBank/DDBJ databases">
        <title>Draft genome sequences of three monokaryotic isolates of the white-rot basidiomycete fungus Dichomitus squalens.</title>
        <authorList>
            <consortium name="DOE Joint Genome Institute"/>
            <person name="Lopez S.C."/>
            <person name="Andreopoulos B."/>
            <person name="Pangilinan J."/>
            <person name="Lipzen A."/>
            <person name="Riley R."/>
            <person name="Ahrendt S."/>
            <person name="Ng V."/>
            <person name="Barry K."/>
            <person name="Daum C."/>
            <person name="Grigoriev I.V."/>
            <person name="Hilden K.S."/>
            <person name="Makela M.R."/>
            <person name="de Vries R.P."/>
        </authorList>
    </citation>
    <scope>NUCLEOTIDE SEQUENCE [LARGE SCALE GENOMIC DNA]</scope>
    <source>
        <strain evidence="4 5">CBS 464.89</strain>
    </source>
</reference>
<feature type="compositionally biased region" description="Basic and acidic residues" evidence="1">
    <location>
        <begin position="231"/>
        <end position="247"/>
    </location>
</feature>
<keyword evidence="2" id="KW-1133">Transmembrane helix</keyword>
<feature type="transmembrane region" description="Helical" evidence="2">
    <location>
        <begin position="149"/>
        <end position="171"/>
    </location>
</feature>
<dbReference type="Proteomes" id="UP000292082">
    <property type="component" value="Unassembled WGS sequence"/>
</dbReference>
<gene>
    <name evidence="4" type="ORF">BD310DRAFT_815528</name>
</gene>